<dbReference type="Proteomes" id="UP001163046">
    <property type="component" value="Unassembled WGS sequence"/>
</dbReference>
<feature type="chain" id="PRO_5040823495" evidence="1">
    <location>
        <begin position="23"/>
        <end position="134"/>
    </location>
</feature>
<accession>A0A9W9YRV7</accession>
<organism evidence="2 3">
    <name type="scientific">Desmophyllum pertusum</name>
    <dbReference type="NCBI Taxonomy" id="174260"/>
    <lineage>
        <taxon>Eukaryota</taxon>
        <taxon>Metazoa</taxon>
        <taxon>Cnidaria</taxon>
        <taxon>Anthozoa</taxon>
        <taxon>Hexacorallia</taxon>
        <taxon>Scleractinia</taxon>
        <taxon>Caryophylliina</taxon>
        <taxon>Caryophylliidae</taxon>
        <taxon>Desmophyllum</taxon>
    </lineage>
</organism>
<comment type="caution">
    <text evidence="2">The sequence shown here is derived from an EMBL/GenBank/DDBJ whole genome shotgun (WGS) entry which is preliminary data.</text>
</comment>
<protein>
    <submittedName>
        <fullName evidence="2">Uncharacterized protein</fullName>
    </submittedName>
</protein>
<dbReference type="EMBL" id="MU827304">
    <property type="protein sequence ID" value="KAJ7365080.1"/>
    <property type="molecule type" value="Genomic_DNA"/>
</dbReference>
<feature type="signal peptide" evidence="1">
    <location>
        <begin position="1"/>
        <end position="22"/>
    </location>
</feature>
<keyword evidence="3" id="KW-1185">Reference proteome</keyword>
<sequence length="134" mass="15176">MIWQTVPTLVLGVLALVTISEAANTTVTSTNSTTECVPADRTKRSAVQPESGVCLPYQALFRTGYHGYCEDIIGYLPVYGSNKNELYENEMKMYRYRAMKTFLEQTRQNSTDNSYVVRQSCLDMVDYVLLSSLF</sequence>
<dbReference type="AlphaFoldDB" id="A0A9W9YRV7"/>
<proteinExistence type="predicted"/>
<evidence type="ECO:0000313" key="2">
    <source>
        <dbReference type="EMBL" id="KAJ7365080.1"/>
    </source>
</evidence>
<gene>
    <name evidence="2" type="ORF">OS493_007726</name>
</gene>
<keyword evidence="1" id="KW-0732">Signal</keyword>
<reference evidence="2" key="1">
    <citation type="submission" date="2023-01" db="EMBL/GenBank/DDBJ databases">
        <title>Genome assembly of the deep-sea coral Lophelia pertusa.</title>
        <authorList>
            <person name="Herrera S."/>
            <person name="Cordes E."/>
        </authorList>
    </citation>
    <scope>NUCLEOTIDE SEQUENCE</scope>
    <source>
        <strain evidence="2">USNM1676648</strain>
        <tissue evidence="2">Polyp</tissue>
    </source>
</reference>
<evidence type="ECO:0000256" key="1">
    <source>
        <dbReference type="SAM" id="SignalP"/>
    </source>
</evidence>
<name>A0A9W9YRV7_9CNID</name>
<evidence type="ECO:0000313" key="3">
    <source>
        <dbReference type="Proteomes" id="UP001163046"/>
    </source>
</evidence>